<keyword evidence="2" id="KW-1185">Reference proteome</keyword>
<dbReference type="Proteomes" id="UP001152519">
    <property type="component" value="Unassembled WGS sequence"/>
</dbReference>
<dbReference type="AlphaFoldDB" id="A0A9W4GQ14"/>
<name>A0A9W4GQ14_9ACTN</name>
<protein>
    <recommendedName>
        <fullName evidence="3">Integrase</fullName>
    </recommendedName>
</protein>
<proteinExistence type="predicted"/>
<evidence type="ECO:0000313" key="1">
    <source>
        <dbReference type="EMBL" id="CAG6392174.1"/>
    </source>
</evidence>
<evidence type="ECO:0008006" key="3">
    <source>
        <dbReference type="Google" id="ProtNLM"/>
    </source>
</evidence>
<dbReference type="EMBL" id="CAJSLV010000043">
    <property type="protein sequence ID" value="CAG6392174.1"/>
    <property type="molecule type" value="Genomic_DNA"/>
</dbReference>
<reference evidence="1" key="1">
    <citation type="submission" date="2021-05" db="EMBL/GenBank/DDBJ databases">
        <authorList>
            <person name="Arsene-Ploetze F."/>
        </authorList>
    </citation>
    <scope>NUCLEOTIDE SEQUENCE</scope>
    <source>
        <strain evidence="1">DSM 42138</strain>
    </source>
</reference>
<accession>A0A9W4GQ14</accession>
<evidence type="ECO:0000313" key="2">
    <source>
        <dbReference type="Proteomes" id="UP001152519"/>
    </source>
</evidence>
<comment type="caution">
    <text evidence="1">The sequence shown here is derived from an EMBL/GenBank/DDBJ whole genome shotgun (WGS) entry which is preliminary data.</text>
</comment>
<gene>
    <name evidence="1" type="ORF">SCOCK_150146</name>
</gene>
<sequence>MVMRWSWTYLLARRSLESAGLRLLGSGAKDVELLVLRHQLAVLPRHAGRPKLEPADRVLLAALSRLLPRERWSSFFVTPTTLLRWQRELIADRWTYPPKRLGRPPIPDTTRELILRPARDNPLWGHRRIQGELSRSGITVSAATVRAVLRQGDIPPAPQRARDTWSSFLRAQASGLLACDFFPWTPRSVDVSMRCSSLRWSHAGCTFSV</sequence>
<organism evidence="1 2">
    <name type="scientific">Actinacidiphila cocklensis</name>
    <dbReference type="NCBI Taxonomy" id="887465"/>
    <lineage>
        <taxon>Bacteria</taxon>
        <taxon>Bacillati</taxon>
        <taxon>Actinomycetota</taxon>
        <taxon>Actinomycetes</taxon>
        <taxon>Kitasatosporales</taxon>
        <taxon>Streptomycetaceae</taxon>
        <taxon>Actinacidiphila</taxon>
    </lineage>
</organism>